<evidence type="ECO:0000313" key="2">
    <source>
        <dbReference type="EMBL" id="TRX97408.1"/>
    </source>
</evidence>
<gene>
    <name evidence="2" type="ORF">FHL15_001686</name>
</gene>
<protein>
    <recommendedName>
        <fullName evidence="1">Heterokaryon incompatibility domain-containing protein</fullName>
    </recommendedName>
</protein>
<dbReference type="OrthoDB" id="5386682at2759"/>
<dbReference type="InterPro" id="IPR052895">
    <property type="entry name" value="HetReg/Transcr_Mod"/>
</dbReference>
<proteinExistence type="predicted"/>
<name>A0A553IB34_9PEZI</name>
<accession>A0A553IB34</accession>
<dbReference type="STRING" id="2512241.A0A553IB34"/>
<dbReference type="EMBL" id="VFLP01000006">
    <property type="protein sequence ID" value="TRX97408.1"/>
    <property type="molecule type" value="Genomic_DNA"/>
</dbReference>
<dbReference type="InterPro" id="IPR010730">
    <property type="entry name" value="HET"/>
</dbReference>
<reference evidence="3" key="1">
    <citation type="submission" date="2019-06" db="EMBL/GenBank/DDBJ databases">
        <title>Draft genome sequence of the griseofulvin-producing fungus Xylaria cubensis strain G536.</title>
        <authorList>
            <person name="Mead M.E."/>
            <person name="Raja H.A."/>
            <person name="Steenwyk J.L."/>
            <person name="Knowles S.L."/>
            <person name="Oberlies N.H."/>
            <person name="Rokas A."/>
        </authorList>
    </citation>
    <scope>NUCLEOTIDE SEQUENCE [LARGE SCALE GENOMIC DNA]</scope>
    <source>
        <strain evidence="3">G536</strain>
    </source>
</reference>
<evidence type="ECO:0000259" key="1">
    <source>
        <dbReference type="Pfam" id="PF06985"/>
    </source>
</evidence>
<dbReference type="Pfam" id="PF26639">
    <property type="entry name" value="Het-6_barrel"/>
    <property type="match status" value="1"/>
</dbReference>
<comment type="caution">
    <text evidence="2">The sequence shown here is derived from an EMBL/GenBank/DDBJ whole genome shotgun (WGS) entry which is preliminary data.</text>
</comment>
<dbReference type="AlphaFoldDB" id="A0A553IB34"/>
<sequence length="647" mass="73198">MTLYSATGKGNKSGRFTTLDPKNIITVGVECIGGTAFVNYQRLPLSTLRIPEAGETAKPHAYQPLPQGHARFLRRVTQSNDELIFDFISLPVSGTECGEKYIAISYCWGDLPPDRALMLADGSTIPITAKAIHILQEIIHRARCDIIWIDAICINQQDPTEKPDQILLMTNIYHFAESVEIWLDAGQSSFQVLDTTIRSRDVSPNARFQAGLLRPRDSYSAFPPYTDLEIIELMWSPWFERAWVVQEYCYSKQPNFHYRGIIINMLFLERVYKWGGDLAFGRIEDGDGSRCEVLIPPMIRHFGSLLFRRKNTAYRAHFRNPLEDILGEFYHCKATDPLDNVIAFLGMTNGEWLKSITIDYESPPAAFYLDIVIAMMRHSTDFALFGFAGITSRRPLLSDEPNVPSWLPDFSTAPHHVTWSWQWQRFDASGTGENGGVRPKFIVPSQENHGFHKTIMVTGGVFIDTIVGFVPGNERRNFAYLRSFLTLALAISYHLSPYPTGESARDVLWKTLIAAESSCLRRDETGNGFDQLCEWVKSGDLCLDEIWALEGRYYQTMLVEGTGGTRGLFWTEHGYMGLASNGVKVGDEIWLFKGAKVPFILRGPSIEETRERNIQGFYELVAESYLHGAMNGELTADWEKEKGVSLL</sequence>
<dbReference type="Proteomes" id="UP000319160">
    <property type="component" value="Unassembled WGS sequence"/>
</dbReference>
<feature type="domain" description="Heterokaryon incompatibility" evidence="1">
    <location>
        <begin position="101"/>
        <end position="247"/>
    </location>
</feature>
<dbReference type="Pfam" id="PF06985">
    <property type="entry name" value="HET"/>
    <property type="match status" value="1"/>
</dbReference>
<evidence type="ECO:0000313" key="3">
    <source>
        <dbReference type="Proteomes" id="UP000319160"/>
    </source>
</evidence>
<keyword evidence="3" id="KW-1185">Reference proteome</keyword>
<dbReference type="PANTHER" id="PTHR24148:SF64">
    <property type="entry name" value="HETEROKARYON INCOMPATIBILITY DOMAIN-CONTAINING PROTEIN"/>
    <property type="match status" value="1"/>
</dbReference>
<organism evidence="2 3">
    <name type="scientific">Xylaria flabelliformis</name>
    <dbReference type="NCBI Taxonomy" id="2512241"/>
    <lineage>
        <taxon>Eukaryota</taxon>
        <taxon>Fungi</taxon>
        <taxon>Dikarya</taxon>
        <taxon>Ascomycota</taxon>
        <taxon>Pezizomycotina</taxon>
        <taxon>Sordariomycetes</taxon>
        <taxon>Xylariomycetidae</taxon>
        <taxon>Xylariales</taxon>
        <taxon>Xylariaceae</taxon>
        <taxon>Xylaria</taxon>
    </lineage>
</organism>
<dbReference type="PANTHER" id="PTHR24148">
    <property type="entry name" value="ANKYRIN REPEAT DOMAIN-CONTAINING PROTEIN 39 HOMOLOG-RELATED"/>
    <property type="match status" value="1"/>
</dbReference>